<dbReference type="GO" id="GO:0004672">
    <property type="term" value="F:protein kinase activity"/>
    <property type="evidence" value="ECO:0007669"/>
    <property type="project" value="InterPro"/>
</dbReference>
<dbReference type="SUPFAM" id="SSF56112">
    <property type="entry name" value="Protein kinase-like (PK-like)"/>
    <property type="match status" value="1"/>
</dbReference>
<dbReference type="Proteomes" id="UP000054007">
    <property type="component" value="Unassembled WGS sequence"/>
</dbReference>
<dbReference type="AlphaFoldDB" id="A0A0D7AYI8"/>
<dbReference type="InterPro" id="IPR000719">
    <property type="entry name" value="Prot_kinase_dom"/>
</dbReference>
<dbReference type="PANTHER" id="PTHR38248:SF2">
    <property type="entry name" value="FUNK1 11"/>
    <property type="match status" value="1"/>
</dbReference>
<dbReference type="Gene3D" id="1.10.510.10">
    <property type="entry name" value="Transferase(Phosphotransferase) domain 1"/>
    <property type="match status" value="1"/>
</dbReference>
<dbReference type="PANTHER" id="PTHR38248">
    <property type="entry name" value="FUNK1 6"/>
    <property type="match status" value="1"/>
</dbReference>
<protein>
    <recommendedName>
        <fullName evidence="1">Protein kinase domain-containing protein</fullName>
    </recommendedName>
</protein>
<evidence type="ECO:0000313" key="3">
    <source>
        <dbReference type="Proteomes" id="UP000054007"/>
    </source>
</evidence>
<organism evidence="2 3">
    <name type="scientific">Cylindrobasidium torrendii FP15055 ss-10</name>
    <dbReference type="NCBI Taxonomy" id="1314674"/>
    <lineage>
        <taxon>Eukaryota</taxon>
        <taxon>Fungi</taxon>
        <taxon>Dikarya</taxon>
        <taxon>Basidiomycota</taxon>
        <taxon>Agaricomycotina</taxon>
        <taxon>Agaricomycetes</taxon>
        <taxon>Agaricomycetidae</taxon>
        <taxon>Agaricales</taxon>
        <taxon>Marasmiineae</taxon>
        <taxon>Physalacriaceae</taxon>
        <taxon>Cylindrobasidium</taxon>
    </lineage>
</organism>
<accession>A0A0D7AYI8</accession>
<proteinExistence type="predicted"/>
<dbReference type="InterPro" id="IPR040976">
    <property type="entry name" value="Pkinase_fungal"/>
</dbReference>
<gene>
    <name evidence="2" type="ORF">CYLTODRAFT_494032</name>
</gene>
<sequence>MKKDEFATASDELHGTNKPLIHNPLHEETYPRALKWIVSPLLKPFNCEAVPDPDEFWVCFWELIRGHYILRKELGILHGDISIHNMVIQTAPVRKVMLIDFDLAEVAREDIPFSSRHRTQRTGLQPFMSERLLHVLNADYPLARTYRDDLESFFYCLLWLILKDGFPADSRTGRPADIWAKRSLLIDAVREATDPCPALWPEFDQFRVVIDNWRELTLEIRLRAFAKVAGSKQLLIKRLIDALGDAKQYPLDDSMSWAE</sequence>
<dbReference type="InterPro" id="IPR011009">
    <property type="entry name" value="Kinase-like_dom_sf"/>
</dbReference>
<dbReference type="Pfam" id="PF17667">
    <property type="entry name" value="Pkinase_fungal"/>
    <property type="match status" value="1"/>
</dbReference>
<evidence type="ECO:0000259" key="1">
    <source>
        <dbReference type="PROSITE" id="PS50011"/>
    </source>
</evidence>
<evidence type="ECO:0000313" key="2">
    <source>
        <dbReference type="EMBL" id="KIY63277.1"/>
    </source>
</evidence>
<reference evidence="2 3" key="1">
    <citation type="journal article" date="2015" name="Fungal Genet. Biol.">
        <title>Evolution of novel wood decay mechanisms in Agaricales revealed by the genome sequences of Fistulina hepatica and Cylindrobasidium torrendii.</title>
        <authorList>
            <person name="Floudas D."/>
            <person name="Held B.W."/>
            <person name="Riley R."/>
            <person name="Nagy L.G."/>
            <person name="Koehler G."/>
            <person name="Ransdell A.S."/>
            <person name="Younus H."/>
            <person name="Chow J."/>
            <person name="Chiniquy J."/>
            <person name="Lipzen A."/>
            <person name="Tritt A."/>
            <person name="Sun H."/>
            <person name="Haridas S."/>
            <person name="LaButti K."/>
            <person name="Ohm R.A."/>
            <person name="Kues U."/>
            <person name="Blanchette R.A."/>
            <person name="Grigoriev I.V."/>
            <person name="Minto R.E."/>
            <person name="Hibbett D.S."/>
        </authorList>
    </citation>
    <scope>NUCLEOTIDE SEQUENCE [LARGE SCALE GENOMIC DNA]</scope>
    <source>
        <strain evidence="2 3">FP15055 ss-10</strain>
    </source>
</reference>
<dbReference type="GO" id="GO:0005524">
    <property type="term" value="F:ATP binding"/>
    <property type="evidence" value="ECO:0007669"/>
    <property type="project" value="InterPro"/>
</dbReference>
<feature type="domain" description="Protein kinase" evidence="1">
    <location>
        <begin position="1"/>
        <end position="259"/>
    </location>
</feature>
<keyword evidence="3" id="KW-1185">Reference proteome</keyword>
<dbReference type="PROSITE" id="PS50011">
    <property type="entry name" value="PROTEIN_KINASE_DOM"/>
    <property type="match status" value="1"/>
</dbReference>
<dbReference type="OrthoDB" id="2747778at2759"/>
<dbReference type="EMBL" id="KN880707">
    <property type="protein sequence ID" value="KIY63277.1"/>
    <property type="molecule type" value="Genomic_DNA"/>
</dbReference>
<name>A0A0D7AYI8_9AGAR</name>